<name>A0AAP0JZS4_9MAGN</name>
<organism evidence="1 2">
    <name type="scientific">Stephania yunnanensis</name>
    <dbReference type="NCBI Taxonomy" id="152371"/>
    <lineage>
        <taxon>Eukaryota</taxon>
        <taxon>Viridiplantae</taxon>
        <taxon>Streptophyta</taxon>
        <taxon>Embryophyta</taxon>
        <taxon>Tracheophyta</taxon>
        <taxon>Spermatophyta</taxon>
        <taxon>Magnoliopsida</taxon>
        <taxon>Ranunculales</taxon>
        <taxon>Menispermaceae</taxon>
        <taxon>Menispermoideae</taxon>
        <taxon>Cissampelideae</taxon>
        <taxon>Stephania</taxon>
    </lineage>
</organism>
<gene>
    <name evidence="1" type="ORF">Syun_012587</name>
</gene>
<dbReference type="EMBL" id="JBBNAF010000005">
    <property type="protein sequence ID" value="KAK9143187.1"/>
    <property type="molecule type" value="Genomic_DNA"/>
</dbReference>
<dbReference type="AlphaFoldDB" id="A0AAP0JZS4"/>
<reference evidence="1 2" key="1">
    <citation type="submission" date="2024-01" db="EMBL/GenBank/DDBJ databases">
        <title>Genome assemblies of Stephania.</title>
        <authorList>
            <person name="Yang L."/>
        </authorList>
    </citation>
    <scope>NUCLEOTIDE SEQUENCE [LARGE SCALE GENOMIC DNA]</scope>
    <source>
        <strain evidence="1">YNDBR</strain>
        <tissue evidence="1">Leaf</tissue>
    </source>
</reference>
<accession>A0AAP0JZS4</accession>
<sequence>MKNIVAQKLTRLDLSQLSLALSDISQFSLVFESRDPHLVLEYRSDEQVRRRVADLRET</sequence>
<proteinExistence type="predicted"/>
<evidence type="ECO:0000313" key="2">
    <source>
        <dbReference type="Proteomes" id="UP001420932"/>
    </source>
</evidence>
<evidence type="ECO:0000313" key="1">
    <source>
        <dbReference type="EMBL" id="KAK9143187.1"/>
    </source>
</evidence>
<dbReference type="Proteomes" id="UP001420932">
    <property type="component" value="Unassembled WGS sequence"/>
</dbReference>
<comment type="caution">
    <text evidence="1">The sequence shown here is derived from an EMBL/GenBank/DDBJ whole genome shotgun (WGS) entry which is preliminary data.</text>
</comment>
<protein>
    <submittedName>
        <fullName evidence="1">Uncharacterized protein</fullName>
    </submittedName>
</protein>
<keyword evidence="2" id="KW-1185">Reference proteome</keyword>